<dbReference type="EMBL" id="CP081303">
    <property type="protein sequence ID" value="QZE15409.1"/>
    <property type="molecule type" value="Genomic_DNA"/>
</dbReference>
<name>A0AC61NPV5_9BACT</name>
<protein>
    <submittedName>
        <fullName evidence="1">Arylamine N-acetyltransferase</fullName>
    </submittedName>
</protein>
<evidence type="ECO:0000313" key="2">
    <source>
        <dbReference type="Proteomes" id="UP000826212"/>
    </source>
</evidence>
<keyword evidence="2" id="KW-1185">Reference proteome</keyword>
<sequence>MKGSNELSREQIENIIWDEFASVPFHNLYFLLNKRPVDPSYGGTCSDKVIHLYHRLNDLGVQVSLHASFINGEEGHRLLKVKCQGHSYFADIGSGWPSWHLLPLDTPYEYTSFGISYKTEVGSNSLNVHFIRPEKRSWQISIPYKSKSQEEIWYDIETRFEKDNNDVFLHSVRFSQIVEDRFLFLRGDELWIYTDNSAPTFISLKGTPLSNILLKYFKFNLGKLDR</sequence>
<organism evidence="1 2">
    <name type="scientific">Halosquirtibacter laminarini</name>
    <dbReference type="NCBI Taxonomy" id="3374600"/>
    <lineage>
        <taxon>Bacteria</taxon>
        <taxon>Pseudomonadati</taxon>
        <taxon>Bacteroidota</taxon>
        <taxon>Bacteroidia</taxon>
        <taxon>Marinilabiliales</taxon>
        <taxon>Prolixibacteraceae</taxon>
        <taxon>Halosquirtibacter</taxon>
    </lineage>
</organism>
<evidence type="ECO:0000313" key="1">
    <source>
        <dbReference type="EMBL" id="QZE15409.1"/>
    </source>
</evidence>
<gene>
    <name evidence="1" type="ORF">K4L44_06145</name>
</gene>
<accession>A0AC61NPV5</accession>
<proteinExistence type="predicted"/>
<reference evidence="1" key="1">
    <citation type="submission" date="2021-08" db="EMBL/GenBank/DDBJ databases">
        <title>Novel anaerobic bacterium isolated from sea squirt in East Sea, Republic of Korea.</title>
        <authorList>
            <person name="Nguyen T.H."/>
            <person name="Li Z."/>
            <person name="Lee Y.-J."/>
            <person name="Ko J."/>
            <person name="Kim S.-G."/>
        </authorList>
    </citation>
    <scope>NUCLEOTIDE SEQUENCE</scope>
    <source>
        <strain evidence="1">KCTC 25031</strain>
    </source>
</reference>
<dbReference type="Proteomes" id="UP000826212">
    <property type="component" value="Chromosome"/>
</dbReference>